<comment type="subcellular location">
    <subcellularLocation>
        <location evidence="1">Cytoplasmic vesicle</location>
        <location evidence="1">Secretory vesicle</location>
    </subcellularLocation>
</comment>
<evidence type="ECO:0000256" key="3">
    <source>
        <dbReference type="ARBA" id="ARBA00022801"/>
    </source>
</evidence>
<reference evidence="11" key="2">
    <citation type="submission" date="2025-09" db="UniProtKB">
        <authorList>
            <consortium name="Ensembl"/>
        </authorList>
    </citation>
    <scope>IDENTIFICATION</scope>
</reference>
<feature type="domain" description="Peptidase S1" evidence="10">
    <location>
        <begin position="18"/>
        <end position="267"/>
    </location>
</feature>
<dbReference type="Gene3D" id="2.40.10.10">
    <property type="entry name" value="Trypsin-like serine proteases"/>
    <property type="match status" value="4"/>
</dbReference>
<dbReference type="Proteomes" id="UP000694424">
    <property type="component" value="Unplaced"/>
</dbReference>
<protein>
    <recommendedName>
        <fullName evidence="13">Ovochymase-2</fullName>
    </recommendedName>
</protein>
<evidence type="ECO:0000256" key="7">
    <source>
        <dbReference type="ARBA" id="ARBA00024195"/>
    </source>
</evidence>
<evidence type="ECO:0000256" key="5">
    <source>
        <dbReference type="ARBA" id="ARBA00023157"/>
    </source>
</evidence>
<name>A0A8B9SAY8_APTOW</name>
<dbReference type="PANTHER" id="PTHR24252:SF18">
    <property type="entry name" value="OVOCHYMASE 1"/>
    <property type="match status" value="1"/>
</dbReference>
<dbReference type="SMART" id="SM00020">
    <property type="entry name" value="Tryp_SPc"/>
    <property type="match status" value="2"/>
</dbReference>
<keyword evidence="2" id="KW-0645">Protease</keyword>
<dbReference type="InterPro" id="IPR009003">
    <property type="entry name" value="Peptidase_S1_PA"/>
</dbReference>
<dbReference type="Ensembl" id="ENSAOWT00000022747.1">
    <property type="protein sequence ID" value="ENSAOWP00000020070.1"/>
    <property type="gene ID" value="ENSAOWG00000013572.1"/>
</dbReference>
<dbReference type="PROSITE" id="PS50240">
    <property type="entry name" value="TRYPSIN_DOM"/>
    <property type="match status" value="2"/>
</dbReference>
<feature type="disulfide bond" evidence="8">
    <location>
        <begin position="371"/>
        <end position="398"/>
    </location>
</feature>
<comment type="caution">
    <text evidence="8">Lacks conserved residue(s) required for the propagation of feature annotation.</text>
</comment>
<comment type="similarity">
    <text evidence="7">Belongs to the peptidase S1 family. CLIP subfamily.</text>
</comment>
<dbReference type="SMART" id="SM00042">
    <property type="entry name" value="CUB"/>
    <property type="match status" value="2"/>
</dbReference>
<organism evidence="11 12">
    <name type="scientific">Apteryx owenii</name>
    <name type="common">Little spotted kiwi</name>
    <dbReference type="NCBI Taxonomy" id="8824"/>
    <lineage>
        <taxon>Eukaryota</taxon>
        <taxon>Metazoa</taxon>
        <taxon>Chordata</taxon>
        <taxon>Craniata</taxon>
        <taxon>Vertebrata</taxon>
        <taxon>Euteleostomi</taxon>
        <taxon>Archelosauria</taxon>
        <taxon>Archosauria</taxon>
        <taxon>Dinosauria</taxon>
        <taxon>Saurischia</taxon>
        <taxon>Theropoda</taxon>
        <taxon>Coelurosauria</taxon>
        <taxon>Aves</taxon>
        <taxon>Palaeognathae</taxon>
        <taxon>Apterygiformes</taxon>
        <taxon>Apterygidae</taxon>
        <taxon>Apteryx</taxon>
    </lineage>
</organism>
<feature type="domain" description="CUB" evidence="9">
    <location>
        <begin position="270"/>
        <end position="361"/>
    </location>
</feature>
<accession>A0A8B9SAY8</accession>
<evidence type="ECO:0000256" key="2">
    <source>
        <dbReference type="ARBA" id="ARBA00022670"/>
    </source>
</evidence>
<evidence type="ECO:0008006" key="13">
    <source>
        <dbReference type="Google" id="ProtNLM"/>
    </source>
</evidence>
<dbReference type="GO" id="GO:0006508">
    <property type="term" value="P:proteolysis"/>
    <property type="evidence" value="ECO:0007669"/>
    <property type="project" value="UniProtKB-KW"/>
</dbReference>
<dbReference type="InterPro" id="IPR001314">
    <property type="entry name" value="Peptidase_S1A"/>
</dbReference>
<dbReference type="Gene3D" id="2.60.120.290">
    <property type="entry name" value="Spermadhesin, CUB domain"/>
    <property type="match status" value="2"/>
</dbReference>
<dbReference type="InterPro" id="IPR035914">
    <property type="entry name" value="Sperma_CUB_dom_sf"/>
</dbReference>
<dbReference type="SUPFAM" id="SSF49854">
    <property type="entry name" value="Spermadhesin, CUB domain"/>
    <property type="match status" value="2"/>
</dbReference>
<dbReference type="InterPro" id="IPR001254">
    <property type="entry name" value="Trypsin_dom"/>
</dbReference>
<evidence type="ECO:0000256" key="1">
    <source>
        <dbReference type="ARBA" id="ARBA00004398"/>
    </source>
</evidence>
<feature type="domain" description="CUB" evidence="9">
    <location>
        <begin position="371"/>
        <end position="483"/>
    </location>
</feature>
<evidence type="ECO:0000256" key="6">
    <source>
        <dbReference type="ARBA" id="ARBA00023329"/>
    </source>
</evidence>
<reference evidence="11" key="1">
    <citation type="submission" date="2025-08" db="UniProtKB">
        <authorList>
            <consortium name="Ensembl"/>
        </authorList>
    </citation>
    <scope>IDENTIFICATION</scope>
</reference>
<evidence type="ECO:0000313" key="11">
    <source>
        <dbReference type="Ensembl" id="ENSAOWP00000020070.1"/>
    </source>
</evidence>
<dbReference type="FunFam" id="2.40.10.10:FF:000068">
    <property type="entry name" value="transmembrane protease serine 2"/>
    <property type="match status" value="1"/>
</dbReference>
<keyword evidence="5 8" id="KW-1015">Disulfide bond</keyword>
<dbReference type="CDD" id="cd00190">
    <property type="entry name" value="Tryp_SPc"/>
    <property type="match status" value="2"/>
</dbReference>
<evidence type="ECO:0000256" key="8">
    <source>
        <dbReference type="PROSITE-ProRule" id="PRU00059"/>
    </source>
</evidence>
<feature type="domain" description="Peptidase S1" evidence="10">
    <location>
        <begin position="496"/>
        <end position="730"/>
    </location>
</feature>
<dbReference type="Pfam" id="PF00431">
    <property type="entry name" value="CUB"/>
    <property type="match status" value="2"/>
</dbReference>
<evidence type="ECO:0000259" key="10">
    <source>
        <dbReference type="PROSITE" id="PS50240"/>
    </source>
</evidence>
<dbReference type="PANTHER" id="PTHR24252">
    <property type="entry name" value="ACROSIN-RELATED"/>
    <property type="match status" value="1"/>
</dbReference>
<dbReference type="CDD" id="cd00041">
    <property type="entry name" value="CUB"/>
    <property type="match status" value="2"/>
</dbReference>
<keyword evidence="6" id="KW-0968">Cytoplasmic vesicle</keyword>
<dbReference type="FunFam" id="2.40.10.10:FF:000002">
    <property type="entry name" value="Transmembrane protease serine"/>
    <property type="match status" value="2"/>
</dbReference>
<dbReference type="GO" id="GO:0030133">
    <property type="term" value="C:transport vesicle"/>
    <property type="evidence" value="ECO:0007669"/>
    <property type="project" value="UniProtKB-SubCell"/>
</dbReference>
<sequence length="730" mass="80058">VDLKSPEDFLPLGSFSQIVGGRDSVPGGQPWQVSLKLGRFQFCGGSLGFEGNCMPCGCSPLPSIMRSLSTRKLLGRLVVTEGEHHLRQVDWQEQTIPVSHVAIHPGFNKPALHGLRCGGAVHPICLPHRDEDFEAGTLCVASGWGKVSEGAEEPAPVLQEVELPLINSETCSALLREMNLPPPQQSSMLCAGFPDGGKDTCKLMGDSGGPLACMRPSGAWTLTGVVSWGVSCVRGWDTPRRHTVARGSLGIFSRVAAFVDFIAQHMTPSRCEYPEAFLSYMFTLDSKLSCQEKIILIHFTKLDIESQVGCDCDCVPLFKQKRVCGDVLPAPLLIESDRATVRFVSDRGNTGHGFELAFTAIHKEPEAGSGCGSVAMLVEEGKIDTANYPGLYPRNTKCHWLIEAPVAYIVKLEFEDFAVELSPGCIYDAVTVYSDAEEENQLANLCGFSIPKPVLSPENTMLVHFESDGENSFRGFRARLTFHSALCLADACGLSMVAPQWLFKCLTRAEEACPHCWPWHGALKLLGDYQCDGVVVSPVCLLTAARCVQLSNKPLHWTVTVGDHDRALRESTEQMRRVKTTMVHPNFDIVSYDSDIALVQLDVPLEYNAAVRPAFAQQHRALIFLFPLCCVWMGDHRRRRLQQTQVPVLENEICERNYYLNHPGGITARMLCAGFVSAGEQDSCQGGSGGPLVCNKENGPFILYSFASWGVGCARPKKPGVYSRVQTFLD</sequence>
<dbReference type="SUPFAM" id="SSF50494">
    <property type="entry name" value="Trypsin-like serine proteases"/>
    <property type="match status" value="2"/>
</dbReference>
<proteinExistence type="inferred from homology"/>
<evidence type="ECO:0000256" key="4">
    <source>
        <dbReference type="ARBA" id="ARBA00022825"/>
    </source>
</evidence>
<evidence type="ECO:0000259" key="9">
    <source>
        <dbReference type="PROSITE" id="PS01180"/>
    </source>
</evidence>
<dbReference type="InterPro" id="IPR043504">
    <property type="entry name" value="Peptidase_S1_PA_chymotrypsin"/>
</dbReference>
<keyword evidence="4" id="KW-0720">Serine protease</keyword>
<dbReference type="GO" id="GO:0004252">
    <property type="term" value="F:serine-type endopeptidase activity"/>
    <property type="evidence" value="ECO:0007669"/>
    <property type="project" value="InterPro"/>
</dbReference>
<dbReference type="Pfam" id="PF00089">
    <property type="entry name" value="Trypsin"/>
    <property type="match status" value="2"/>
</dbReference>
<evidence type="ECO:0000313" key="12">
    <source>
        <dbReference type="Proteomes" id="UP000694424"/>
    </source>
</evidence>
<keyword evidence="12" id="KW-1185">Reference proteome</keyword>
<dbReference type="InterPro" id="IPR000859">
    <property type="entry name" value="CUB_dom"/>
</dbReference>
<dbReference type="PRINTS" id="PR00722">
    <property type="entry name" value="CHYMOTRYPSIN"/>
</dbReference>
<dbReference type="AlphaFoldDB" id="A0A8B9SAY8"/>
<keyword evidence="3" id="KW-0378">Hydrolase</keyword>
<dbReference type="PROSITE" id="PS01180">
    <property type="entry name" value="CUB"/>
    <property type="match status" value="2"/>
</dbReference>
<dbReference type="FunFam" id="2.60.120.290:FF:000005">
    <property type="entry name" value="Procollagen C-endopeptidase enhancer 1"/>
    <property type="match status" value="1"/>
</dbReference>